<keyword evidence="1" id="KW-0472">Membrane</keyword>
<gene>
    <name evidence="3" type="ORF">FPAR1323_LOCUS10411</name>
</gene>
<proteinExistence type="predicted"/>
<sequence length="142" mass="15251">MKLLLTLLTVASAAAFAPKALPRASFNRAVTPRAVPVALVDVAAGAAAAAVLSSQPMDTSMLSNMANVPMMVSATKYETKEGIYGEYQVEVKEQAVDDARSTFKSAKATKKGKNKYVAVLGVLLVGSFLIPMLQYFWYVRED</sequence>
<protein>
    <submittedName>
        <fullName evidence="3">Uncharacterized protein</fullName>
    </submittedName>
</protein>
<name>A0A7S2CEE7_9STRA</name>
<dbReference type="EMBL" id="HBGT01019816">
    <property type="protein sequence ID" value="CAD9422865.1"/>
    <property type="molecule type" value="Transcribed_RNA"/>
</dbReference>
<reference evidence="3" key="1">
    <citation type="submission" date="2021-01" db="EMBL/GenBank/DDBJ databases">
        <authorList>
            <person name="Corre E."/>
            <person name="Pelletier E."/>
            <person name="Niang G."/>
            <person name="Scheremetjew M."/>
            <person name="Finn R."/>
            <person name="Kale V."/>
            <person name="Holt S."/>
            <person name="Cochrane G."/>
            <person name="Meng A."/>
            <person name="Brown T."/>
            <person name="Cohen L."/>
        </authorList>
    </citation>
    <scope>NUCLEOTIDE SEQUENCE</scope>
    <source>
        <strain evidence="3">RCC1693</strain>
    </source>
</reference>
<feature type="chain" id="PRO_5030933797" evidence="2">
    <location>
        <begin position="16"/>
        <end position="142"/>
    </location>
</feature>
<accession>A0A7S2CEE7</accession>
<keyword evidence="1" id="KW-1133">Transmembrane helix</keyword>
<evidence type="ECO:0000313" key="3">
    <source>
        <dbReference type="EMBL" id="CAD9422865.1"/>
    </source>
</evidence>
<keyword evidence="1" id="KW-0812">Transmembrane</keyword>
<feature type="transmembrane region" description="Helical" evidence="1">
    <location>
        <begin position="116"/>
        <end position="137"/>
    </location>
</feature>
<keyword evidence="2" id="KW-0732">Signal</keyword>
<evidence type="ECO:0000256" key="1">
    <source>
        <dbReference type="SAM" id="Phobius"/>
    </source>
</evidence>
<evidence type="ECO:0000256" key="2">
    <source>
        <dbReference type="SAM" id="SignalP"/>
    </source>
</evidence>
<feature type="signal peptide" evidence="2">
    <location>
        <begin position="1"/>
        <end position="15"/>
    </location>
</feature>
<organism evidence="3">
    <name type="scientific">Florenciella parvula</name>
    <dbReference type="NCBI Taxonomy" id="236787"/>
    <lineage>
        <taxon>Eukaryota</taxon>
        <taxon>Sar</taxon>
        <taxon>Stramenopiles</taxon>
        <taxon>Ochrophyta</taxon>
        <taxon>Dictyochophyceae</taxon>
        <taxon>Florenciellales</taxon>
        <taxon>Florenciella</taxon>
    </lineage>
</organism>
<dbReference type="AlphaFoldDB" id="A0A7S2CEE7"/>